<accession>A0ACC2UG87</accession>
<dbReference type="EMBL" id="QTSX02000741">
    <property type="protein sequence ID" value="KAJ9085878.1"/>
    <property type="molecule type" value="Genomic_DNA"/>
</dbReference>
<name>A0ACC2UG87_9FUNG</name>
<comment type="caution">
    <text evidence="1">The sequence shown here is derived from an EMBL/GenBank/DDBJ whole genome shotgun (WGS) entry which is preliminary data.</text>
</comment>
<protein>
    <submittedName>
        <fullName evidence="1">Uncharacterized protein</fullName>
    </submittedName>
</protein>
<evidence type="ECO:0000313" key="2">
    <source>
        <dbReference type="Proteomes" id="UP001165960"/>
    </source>
</evidence>
<dbReference type="Proteomes" id="UP001165960">
    <property type="component" value="Unassembled WGS sequence"/>
</dbReference>
<proteinExistence type="predicted"/>
<organism evidence="1 2">
    <name type="scientific">Entomophthora muscae</name>
    <dbReference type="NCBI Taxonomy" id="34485"/>
    <lineage>
        <taxon>Eukaryota</taxon>
        <taxon>Fungi</taxon>
        <taxon>Fungi incertae sedis</taxon>
        <taxon>Zoopagomycota</taxon>
        <taxon>Entomophthoromycotina</taxon>
        <taxon>Entomophthoromycetes</taxon>
        <taxon>Entomophthorales</taxon>
        <taxon>Entomophthoraceae</taxon>
        <taxon>Entomophthora</taxon>
    </lineage>
</organism>
<sequence>MSLIRASSAILQGTLYTLGKINDQHYLWPGNDSPILQRGLCEQPELFEYSNRLVAICQPPFPTSFLTHKDGLWEPDSALNREAPTLQDGASITKAGDRLVLIGGRTKNQKTNVAFQFYNQNWERIYSSEIQPELPPFEHHSATLANGHLIIISTEGVFRLELTSKTWSKFSEKGFESGHSATYLDGPEPTIAIVDSSGLHLLNLENFKVSSQEVSGYKVKRTWHGASLVQGNLTLIFGIGAEPKDSKLSIHPGTWAASVQSMKMPTYEKTRSWGAVLGISIGIVGLGLILCGLLVFYLAFYLESAHKPPNPLAEFDIIPQENLPPSVYPWNTYLTLASSSSSLSSELTLI</sequence>
<gene>
    <name evidence="1" type="ORF">DSO57_1009718</name>
</gene>
<reference evidence="1" key="1">
    <citation type="submission" date="2022-04" db="EMBL/GenBank/DDBJ databases">
        <title>Genome of the entomopathogenic fungus Entomophthora muscae.</title>
        <authorList>
            <person name="Elya C."/>
            <person name="Lovett B.R."/>
            <person name="Lee E."/>
            <person name="Macias A.M."/>
            <person name="Hajek A.E."/>
            <person name="De Bivort B.L."/>
            <person name="Kasson M.T."/>
            <person name="De Fine Licht H.H."/>
            <person name="Stajich J.E."/>
        </authorList>
    </citation>
    <scope>NUCLEOTIDE SEQUENCE</scope>
    <source>
        <strain evidence="1">Berkeley</strain>
    </source>
</reference>
<evidence type="ECO:0000313" key="1">
    <source>
        <dbReference type="EMBL" id="KAJ9085878.1"/>
    </source>
</evidence>
<keyword evidence="2" id="KW-1185">Reference proteome</keyword>